<dbReference type="AlphaFoldDB" id="A0A8T9CGT3"/>
<gene>
    <name evidence="5" type="primary">atA_2</name>
    <name evidence="5" type="ORF">LSUE1_G000836</name>
</gene>
<evidence type="ECO:0000313" key="6">
    <source>
        <dbReference type="Proteomes" id="UP000469558"/>
    </source>
</evidence>
<evidence type="ECO:0000256" key="3">
    <source>
        <dbReference type="ARBA" id="ARBA00023002"/>
    </source>
</evidence>
<dbReference type="GO" id="GO:0044550">
    <property type="term" value="P:secondary metabolite biosynthetic process"/>
    <property type="evidence" value="ECO:0007669"/>
    <property type="project" value="TreeGrafter"/>
</dbReference>
<proteinExistence type="predicted"/>
<dbReference type="PRINTS" id="PR00420">
    <property type="entry name" value="RNGMNOXGNASE"/>
</dbReference>
<dbReference type="Proteomes" id="UP000469558">
    <property type="component" value="Unassembled WGS sequence"/>
</dbReference>
<feature type="domain" description="FAD-binding" evidence="4">
    <location>
        <begin position="304"/>
        <end position="371"/>
    </location>
</feature>
<keyword evidence="1" id="KW-0285">Flavoprotein</keyword>
<reference evidence="5 6" key="1">
    <citation type="submission" date="2018-05" db="EMBL/GenBank/DDBJ databases">
        <title>Genome sequencing and assembly of the regulated plant pathogen Lachnellula willkommii and related sister species for the development of diagnostic species identification markers.</title>
        <authorList>
            <person name="Giroux E."/>
            <person name="Bilodeau G."/>
        </authorList>
    </citation>
    <scope>NUCLEOTIDE SEQUENCE [LARGE SCALE GENOMIC DNA]</scope>
    <source>
        <strain evidence="5 6">CBS 268.59</strain>
    </source>
</reference>
<keyword evidence="6" id="KW-1185">Reference proteome</keyword>
<dbReference type="InterPro" id="IPR051104">
    <property type="entry name" value="FAD_monoxygenase"/>
</dbReference>
<dbReference type="SUPFAM" id="SSF51905">
    <property type="entry name" value="FAD/NAD(P)-binding domain"/>
    <property type="match status" value="1"/>
</dbReference>
<protein>
    <submittedName>
        <fullName evidence="5">6-methylsalicylic acid decarboxylase atA</fullName>
    </submittedName>
</protein>
<keyword evidence="3" id="KW-0560">Oxidoreductase</keyword>
<dbReference type="PANTHER" id="PTHR46720:SF3">
    <property type="entry name" value="FAD-BINDING DOMAIN-CONTAINING PROTEIN-RELATED"/>
    <property type="match status" value="1"/>
</dbReference>
<evidence type="ECO:0000256" key="1">
    <source>
        <dbReference type="ARBA" id="ARBA00022630"/>
    </source>
</evidence>
<accession>A0A8T9CGT3</accession>
<dbReference type="EMBL" id="QGMK01000053">
    <property type="protein sequence ID" value="TVY84808.1"/>
    <property type="molecule type" value="Genomic_DNA"/>
</dbReference>
<evidence type="ECO:0000259" key="4">
    <source>
        <dbReference type="Pfam" id="PF01494"/>
    </source>
</evidence>
<dbReference type="GO" id="GO:0016491">
    <property type="term" value="F:oxidoreductase activity"/>
    <property type="evidence" value="ECO:0007669"/>
    <property type="project" value="UniProtKB-KW"/>
</dbReference>
<dbReference type="OrthoDB" id="417877at2759"/>
<organism evidence="5 6">
    <name type="scientific">Lachnellula suecica</name>
    <dbReference type="NCBI Taxonomy" id="602035"/>
    <lineage>
        <taxon>Eukaryota</taxon>
        <taxon>Fungi</taxon>
        <taxon>Dikarya</taxon>
        <taxon>Ascomycota</taxon>
        <taxon>Pezizomycotina</taxon>
        <taxon>Leotiomycetes</taxon>
        <taxon>Helotiales</taxon>
        <taxon>Lachnaceae</taxon>
        <taxon>Lachnellula</taxon>
    </lineage>
</organism>
<name>A0A8T9CGT3_9HELO</name>
<dbReference type="InterPro" id="IPR036188">
    <property type="entry name" value="FAD/NAD-bd_sf"/>
</dbReference>
<sequence length="424" mass="46880">MATESPKIKIAIIGGGIAGLSLLFGLLKHPHLEPTLYEAGPEIAGDEGAGIGLAVNALKALELIDPELRKAVLRADSVALSMPVAKMMMADVDHLYYGKELLEVSARDEKNGGVLFQRSKFISELFKLVPSTSCRTNKKLSRVSEHEKGVTLYFEDGTQEEVDALIGGDGIHSNVKKHVLRDVPGNWDSFFCHQYFYVALIPMAKGKEVLGDQYLNTLCQFCWLGKDNFLIHDPCNNGETLQLIAVNSTGETWDSKEWTREKSLSDLKSDLSGAGDLGMGFYELLSSQQQPLTVRSTWEHPPTPTYSSGRSGILGDAAHAMQPWQAAGAGQAIEDAMILSTLFSEVKAASEVPSALKAYTEIRRDRTQYVQRMSQEMGTFLLGDSNLVKDVDAFRKIILGRWDEMWYFDLEGHRKQAIELMKAS</sequence>
<dbReference type="Pfam" id="PF01494">
    <property type="entry name" value="FAD_binding_3"/>
    <property type="match status" value="1"/>
</dbReference>
<comment type="caution">
    <text evidence="5">The sequence shown here is derived from an EMBL/GenBank/DDBJ whole genome shotgun (WGS) entry which is preliminary data.</text>
</comment>
<dbReference type="Gene3D" id="3.50.50.60">
    <property type="entry name" value="FAD/NAD(P)-binding domain"/>
    <property type="match status" value="1"/>
</dbReference>
<dbReference type="InterPro" id="IPR002938">
    <property type="entry name" value="FAD-bd"/>
</dbReference>
<evidence type="ECO:0000256" key="2">
    <source>
        <dbReference type="ARBA" id="ARBA00022827"/>
    </source>
</evidence>
<dbReference type="GO" id="GO:0071949">
    <property type="term" value="F:FAD binding"/>
    <property type="evidence" value="ECO:0007669"/>
    <property type="project" value="InterPro"/>
</dbReference>
<dbReference type="PANTHER" id="PTHR46720">
    <property type="entry name" value="HYDROXYLASE, PUTATIVE (AFU_ORTHOLOGUE AFUA_3G01460)-RELATED"/>
    <property type="match status" value="1"/>
</dbReference>
<keyword evidence="2" id="KW-0274">FAD</keyword>
<evidence type="ECO:0000313" key="5">
    <source>
        <dbReference type="EMBL" id="TVY84808.1"/>
    </source>
</evidence>